<reference evidence="2 3" key="1">
    <citation type="submission" date="2018-03" db="EMBL/GenBank/DDBJ databases">
        <title>Diversity of phytobeneficial traits revealed by whole-genome analysis of worldwide-isolated phenazine-producing Pseudomonas spp.</title>
        <authorList>
            <person name="Biessy A."/>
            <person name="Novinscak A."/>
            <person name="Blom J."/>
            <person name="Leger G."/>
            <person name="Thomashow L.S."/>
            <person name="Cazorla F.M."/>
            <person name="Josic D."/>
            <person name="Filion M."/>
        </authorList>
    </citation>
    <scope>NUCLEOTIDE SEQUENCE [LARGE SCALE GENOMIC DNA]</scope>
    <source>
        <strain evidence="2 3">ChPhzS24</strain>
    </source>
</reference>
<dbReference type="EMBL" id="CP027750">
    <property type="protein sequence ID" value="AZE30145.1"/>
    <property type="molecule type" value="Genomic_DNA"/>
</dbReference>
<feature type="transmembrane region" description="Helical" evidence="1">
    <location>
        <begin position="62"/>
        <end position="83"/>
    </location>
</feature>
<accession>A0AAD0ZJW5</accession>
<feature type="transmembrane region" description="Helical" evidence="1">
    <location>
        <begin position="31"/>
        <end position="50"/>
    </location>
</feature>
<gene>
    <name evidence="2" type="ORF">C4K07_3360</name>
</gene>
<feature type="transmembrane region" description="Helical" evidence="1">
    <location>
        <begin position="6"/>
        <end position="24"/>
    </location>
</feature>
<keyword evidence="1" id="KW-0472">Membrane</keyword>
<evidence type="ECO:0000313" key="3">
    <source>
        <dbReference type="Proteomes" id="UP000280455"/>
    </source>
</evidence>
<evidence type="ECO:0000256" key="1">
    <source>
        <dbReference type="SAM" id="Phobius"/>
    </source>
</evidence>
<organism evidence="2 3">
    <name type="scientific">Pseudomonas chlororaphis subsp. aureofaciens</name>
    <dbReference type="NCBI Taxonomy" id="587851"/>
    <lineage>
        <taxon>Bacteria</taxon>
        <taxon>Pseudomonadati</taxon>
        <taxon>Pseudomonadota</taxon>
        <taxon>Gammaproteobacteria</taxon>
        <taxon>Pseudomonadales</taxon>
        <taxon>Pseudomonadaceae</taxon>
        <taxon>Pseudomonas</taxon>
    </lineage>
</organism>
<name>A0AAD0ZJW5_9PSED</name>
<dbReference type="RefSeq" id="WP_124301678.1">
    <property type="nucleotide sequence ID" value="NZ_CP027750.1"/>
</dbReference>
<dbReference type="AlphaFoldDB" id="A0AAD0ZJW5"/>
<dbReference type="Proteomes" id="UP000280455">
    <property type="component" value="Chromosome"/>
</dbReference>
<keyword evidence="1" id="KW-1133">Transmembrane helix</keyword>
<keyword evidence="1" id="KW-0812">Transmembrane</keyword>
<evidence type="ECO:0000313" key="2">
    <source>
        <dbReference type="EMBL" id="AZE30145.1"/>
    </source>
</evidence>
<protein>
    <submittedName>
        <fullName evidence="2">Uncharacterized protein</fullName>
    </submittedName>
</protein>
<sequence>MLVDFVFYSLLIGAAFFAVVYFLAKKNKGIAWISTVVVALLVVVFVFPSAEHAKTLSDIAKNLALLASKAVYLLAWGSAAWLTSKALPD</sequence>
<proteinExistence type="predicted"/>